<dbReference type="Pfam" id="PF03415">
    <property type="entry name" value="Peptidase_C11"/>
    <property type="match status" value="1"/>
</dbReference>
<sequence length="358" mass="42270">MSVYDEAKFKEWTILIYADGNNNLQPYIYNQFQLIKNINKDNINIIVQISRKSIDKDVSWCGCRRYLFSENKIILLKDLGKVNMDESKLLEDFLVESVNTYPSTNVILVISGHSAGFIGLMYSENDNAFMGIDEFSKALCLFNNKTNRYIDVLIMDTCFMDSIETWYDIIMKSKSSIRYAIVPQDNAPIEGISYYDMINSLLMYQNPIINHQYIKEMMSKQLLECSLFCINLREDIFKRIRKSINEYAQLLLLENKKSRDRTLRLCCIDSVNDFIPLYDFNNIDTCNSDVKECIFDIMKILGEIIIFNQYNSGQTNRRGLKIYFPHNYEIYNNFRNIYRQMDFCVNNNWTLLIDDKYI</sequence>
<evidence type="ECO:0000313" key="1">
    <source>
        <dbReference type="EMBL" id="GKX29698.1"/>
    </source>
</evidence>
<dbReference type="Proteomes" id="UP001144256">
    <property type="component" value="Unassembled WGS sequence"/>
</dbReference>
<protein>
    <submittedName>
        <fullName evidence="1">Uncharacterized protein</fullName>
    </submittedName>
</protein>
<dbReference type="InterPro" id="IPR005077">
    <property type="entry name" value="Peptidase_C11"/>
</dbReference>
<comment type="caution">
    <text evidence="1">The sequence shown here is derived from an EMBL/GenBank/DDBJ whole genome shotgun (WGS) entry which is preliminary data.</text>
</comment>
<dbReference type="PANTHER" id="PTHR37835:SF1">
    <property type="entry name" value="ALPHA-CLOSTRIPAIN"/>
    <property type="match status" value="1"/>
</dbReference>
<dbReference type="PANTHER" id="PTHR37835">
    <property type="entry name" value="ALPHA-CLOSTRIPAIN"/>
    <property type="match status" value="1"/>
</dbReference>
<dbReference type="AlphaFoldDB" id="A0A9W5YEF3"/>
<proteinExistence type="predicted"/>
<dbReference type="EMBL" id="BRLB01000005">
    <property type="protein sequence ID" value="GKX29698.1"/>
    <property type="molecule type" value="Genomic_DNA"/>
</dbReference>
<name>A0A9W5YEF3_9FIRM</name>
<dbReference type="Gene3D" id="3.40.50.11970">
    <property type="match status" value="1"/>
</dbReference>
<reference evidence="1" key="1">
    <citation type="submission" date="2022-06" db="EMBL/GenBank/DDBJ databases">
        <title>Vallitalea longa sp. nov., an anaerobic bacterium isolated from marine sediment.</title>
        <authorList>
            <person name="Hirano S."/>
            <person name="Terahara T."/>
            <person name="Mori K."/>
            <person name="Hamada M."/>
            <person name="Matsumoto R."/>
            <person name="Kobayashi T."/>
        </authorList>
    </citation>
    <scope>NUCLEOTIDE SEQUENCE</scope>
    <source>
        <strain evidence="1">SH18-1</strain>
    </source>
</reference>
<organism evidence="1 2">
    <name type="scientific">Vallitalea longa</name>
    <dbReference type="NCBI Taxonomy" id="2936439"/>
    <lineage>
        <taxon>Bacteria</taxon>
        <taxon>Bacillati</taxon>
        <taxon>Bacillota</taxon>
        <taxon>Clostridia</taxon>
        <taxon>Lachnospirales</taxon>
        <taxon>Vallitaleaceae</taxon>
        <taxon>Vallitalea</taxon>
    </lineage>
</organism>
<dbReference type="RefSeq" id="WP_281815308.1">
    <property type="nucleotide sequence ID" value="NZ_BRLB01000005.1"/>
</dbReference>
<evidence type="ECO:0000313" key="2">
    <source>
        <dbReference type="Proteomes" id="UP001144256"/>
    </source>
</evidence>
<gene>
    <name evidence="1" type="ORF">SH1V18_21780</name>
</gene>
<keyword evidence="2" id="KW-1185">Reference proteome</keyword>
<accession>A0A9W5YEF3</accession>